<name>A0A5C8I0X8_9MICO</name>
<sequence length="230" mass="24394">MSTHTDAFGRLAVDLEVARTFTNPQFNDDANTKERATRVDAAFAQFAKTRPNVPAVPDRAALVAAASAPRTADDVARVQHEQTKVRALLDAGQPISSVLANGDATRALAIADMAETLPEVMKNSDGSLLREIREAAADRLADLGVEEFAAVARANSENGLNAAWARVYDEVAQTRQSPSIESLMGVFNAGGADEYAAIAPALQGSAGAFQFVDSLDRGAARRVDRAALIW</sequence>
<reference evidence="1 2" key="1">
    <citation type="submission" date="2019-08" db="EMBL/GenBank/DDBJ databases">
        <authorList>
            <person name="Dong K."/>
        </authorList>
    </citation>
    <scope>NUCLEOTIDE SEQUENCE [LARGE SCALE GENOMIC DNA]</scope>
    <source>
        <strain evidence="1 2">K-1</strain>
    </source>
</reference>
<keyword evidence="2" id="KW-1185">Reference proteome</keyword>
<organism evidence="1 2">
    <name type="scientific">Microbacterium saccharophilum</name>
    <dbReference type="NCBI Taxonomy" id="1213358"/>
    <lineage>
        <taxon>Bacteria</taxon>
        <taxon>Bacillati</taxon>
        <taxon>Actinomycetota</taxon>
        <taxon>Actinomycetes</taxon>
        <taxon>Micrococcales</taxon>
        <taxon>Microbacteriaceae</taxon>
        <taxon>Microbacterium</taxon>
    </lineage>
</organism>
<evidence type="ECO:0000313" key="2">
    <source>
        <dbReference type="Proteomes" id="UP000321949"/>
    </source>
</evidence>
<accession>A0A5C8I0X8</accession>
<dbReference type="AlphaFoldDB" id="A0A5C8I0X8"/>
<evidence type="ECO:0000313" key="1">
    <source>
        <dbReference type="EMBL" id="TXK11339.1"/>
    </source>
</evidence>
<comment type="caution">
    <text evidence="1">The sequence shown here is derived from an EMBL/GenBank/DDBJ whole genome shotgun (WGS) entry which is preliminary data.</text>
</comment>
<gene>
    <name evidence="1" type="ORF">FVP74_08335</name>
</gene>
<dbReference type="Proteomes" id="UP000321949">
    <property type="component" value="Unassembled WGS sequence"/>
</dbReference>
<dbReference type="EMBL" id="VRSX01000003">
    <property type="protein sequence ID" value="TXK11339.1"/>
    <property type="molecule type" value="Genomic_DNA"/>
</dbReference>
<dbReference type="OrthoDB" id="5066470at2"/>
<protein>
    <submittedName>
        <fullName evidence="1">Uncharacterized protein</fullName>
    </submittedName>
</protein>
<dbReference type="RefSeq" id="WP_147051111.1">
    <property type="nucleotide sequence ID" value="NZ_BKAH01000012.1"/>
</dbReference>
<proteinExistence type="predicted"/>